<dbReference type="SUPFAM" id="SSF51110">
    <property type="entry name" value="alpha-D-mannose-specific plant lectins"/>
    <property type="match status" value="2"/>
</dbReference>
<keyword evidence="1" id="KW-0732">Signal</keyword>
<dbReference type="EMBL" id="JAUJYO010000006">
    <property type="protein sequence ID" value="KAK1314816.1"/>
    <property type="molecule type" value="Genomic_DNA"/>
</dbReference>
<proteinExistence type="predicted"/>
<dbReference type="GO" id="GO:0051707">
    <property type="term" value="P:response to other organism"/>
    <property type="evidence" value="ECO:0007669"/>
    <property type="project" value="UniProtKB-ARBA"/>
</dbReference>
<sequence length="205" mass="23185">MLDNGNFVLATANSSNNAWESFNLPTDTILPSQELGLGSALFARITETNYSSARFTLQVQTDGNLVLYYIDQITKNKYGDYWASNTVGSGVKLVFDVSGSVYFALKNNTVFNVTNSSVSANSAKDYYQRAMLDPDGVFRQYIYPKTNMSTWNNEWSLGARGVCGFRHLHRLPIRFWERGLWVQQLLQAGYESEHLRVPERVLILG</sequence>
<dbReference type="InterPro" id="IPR051343">
    <property type="entry name" value="G-type_lectin_kinases/EP1-like"/>
</dbReference>
<feature type="domain" description="Bulb-type lectin" evidence="2">
    <location>
        <begin position="1"/>
        <end position="37"/>
    </location>
</feature>
<accession>A0AAV9EMX4</accession>
<evidence type="ECO:0000313" key="4">
    <source>
        <dbReference type="Proteomes" id="UP001180020"/>
    </source>
</evidence>
<comment type="caution">
    <text evidence="3">The sequence shown here is derived from an EMBL/GenBank/DDBJ whole genome shotgun (WGS) entry which is preliminary data.</text>
</comment>
<organism evidence="3 4">
    <name type="scientific">Acorus calamus</name>
    <name type="common">Sweet flag</name>
    <dbReference type="NCBI Taxonomy" id="4465"/>
    <lineage>
        <taxon>Eukaryota</taxon>
        <taxon>Viridiplantae</taxon>
        <taxon>Streptophyta</taxon>
        <taxon>Embryophyta</taxon>
        <taxon>Tracheophyta</taxon>
        <taxon>Spermatophyta</taxon>
        <taxon>Magnoliopsida</taxon>
        <taxon>Liliopsida</taxon>
        <taxon>Acoraceae</taxon>
        <taxon>Acorus</taxon>
    </lineage>
</organism>
<dbReference type="PANTHER" id="PTHR47976">
    <property type="entry name" value="G-TYPE LECTIN S-RECEPTOR-LIKE SERINE/THREONINE-PROTEIN KINASE SD2-5"/>
    <property type="match status" value="1"/>
</dbReference>
<keyword evidence="3" id="KW-0808">Transferase</keyword>
<evidence type="ECO:0000313" key="3">
    <source>
        <dbReference type="EMBL" id="KAK1314816.1"/>
    </source>
</evidence>
<dbReference type="Gene3D" id="2.90.10.30">
    <property type="match status" value="1"/>
</dbReference>
<evidence type="ECO:0000256" key="1">
    <source>
        <dbReference type="ARBA" id="ARBA00022729"/>
    </source>
</evidence>
<dbReference type="FunFam" id="2.90.10.30:FF:000001">
    <property type="entry name" value="Serine/threonine-protein kinase"/>
    <property type="match status" value="1"/>
</dbReference>
<reference evidence="3" key="2">
    <citation type="submission" date="2023-06" db="EMBL/GenBank/DDBJ databases">
        <authorList>
            <person name="Ma L."/>
            <person name="Liu K.-W."/>
            <person name="Li Z."/>
            <person name="Hsiao Y.-Y."/>
            <person name="Qi Y."/>
            <person name="Fu T."/>
            <person name="Tang G."/>
            <person name="Zhang D."/>
            <person name="Sun W.-H."/>
            <person name="Liu D.-K."/>
            <person name="Li Y."/>
            <person name="Chen G.-Z."/>
            <person name="Liu X.-D."/>
            <person name="Liao X.-Y."/>
            <person name="Jiang Y.-T."/>
            <person name="Yu X."/>
            <person name="Hao Y."/>
            <person name="Huang J."/>
            <person name="Zhao X.-W."/>
            <person name="Ke S."/>
            <person name="Chen Y.-Y."/>
            <person name="Wu W.-L."/>
            <person name="Hsu J.-L."/>
            <person name="Lin Y.-F."/>
            <person name="Huang M.-D."/>
            <person name="Li C.-Y."/>
            <person name="Huang L."/>
            <person name="Wang Z.-W."/>
            <person name="Zhao X."/>
            <person name="Zhong W.-Y."/>
            <person name="Peng D.-H."/>
            <person name="Ahmad S."/>
            <person name="Lan S."/>
            <person name="Zhang J.-S."/>
            <person name="Tsai W.-C."/>
            <person name="Van De Peer Y."/>
            <person name="Liu Z.-J."/>
        </authorList>
    </citation>
    <scope>NUCLEOTIDE SEQUENCE</scope>
    <source>
        <strain evidence="3">CP</strain>
        <tissue evidence="3">Leaves</tissue>
    </source>
</reference>
<dbReference type="GO" id="GO:0016301">
    <property type="term" value="F:kinase activity"/>
    <property type="evidence" value="ECO:0007669"/>
    <property type="project" value="UniProtKB-KW"/>
</dbReference>
<dbReference type="Pfam" id="PF01453">
    <property type="entry name" value="B_lectin"/>
    <property type="match status" value="1"/>
</dbReference>
<protein>
    <submittedName>
        <fullName evidence="3">G-type lectin S-receptor-like serine/threonine-protein kinase RLK1</fullName>
    </submittedName>
</protein>
<name>A0AAV9EMX4_ACOCL</name>
<dbReference type="AlphaFoldDB" id="A0AAV9EMX4"/>
<keyword evidence="3" id="KW-0418">Kinase</keyword>
<reference evidence="3" key="1">
    <citation type="journal article" date="2023" name="Nat. Commun.">
        <title>Diploid and tetraploid genomes of Acorus and the evolution of monocots.</title>
        <authorList>
            <person name="Ma L."/>
            <person name="Liu K.W."/>
            <person name="Li Z."/>
            <person name="Hsiao Y.Y."/>
            <person name="Qi Y."/>
            <person name="Fu T."/>
            <person name="Tang G.D."/>
            <person name="Zhang D."/>
            <person name="Sun W.H."/>
            <person name="Liu D.K."/>
            <person name="Li Y."/>
            <person name="Chen G.Z."/>
            <person name="Liu X.D."/>
            <person name="Liao X.Y."/>
            <person name="Jiang Y.T."/>
            <person name="Yu X."/>
            <person name="Hao Y."/>
            <person name="Huang J."/>
            <person name="Zhao X.W."/>
            <person name="Ke S."/>
            <person name="Chen Y.Y."/>
            <person name="Wu W.L."/>
            <person name="Hsu J.L."/>
            <person name="Lin Y.F."/>
            <person name="Huang M.D."/>
            <person name="Li C.Y."/>
            <person name="Huang L."/>
            <person name="Wang Z.W."/>
            <person name="Zhao X."/>
            <person name="Zhong W.Y."/>
            <person name="Peng D.H."/>
            <person name="Ahmad S."/>
            <person name="Lan S."/>
            <person name="Zhang J.S."/>
            <person name="Tsai W.C."/>
            <person name="Van de Peer Y."/>
            <person name="Liu Z.J."/>
        </authorList>
    </citation>
    <scope>NUCLEOTIDE SEQUENCE</scope>
    <source>
        <strain evidence="3">CP</strain>
    </source>
</reference>
<evidence type="ECO:0000259" key="2">
    <source>
        <dbReference type="Pfam" id="PF01453"/>
    </source>
</evidence>
<gene>
    <name evidence="3" type="primary">RLK1</name>
    <name evidence="3" type="ORF">QJS10_CPA06g01729</name>
</gene>
<dbReference type="PANTHER" id="PTHR47976:SF108">
    <property type="entry name" value="G-TYPE LECTIN S-RECEPTOR-LIKE SERINE_THREONINE-PROTEIN KINASE LECRK1"/>
    <property type="match status" value="1"/>
</dbReference>
<dbReference type="Proteomes" id="UP001180020">
    <property type="component" value="Unassembled WGS sequence"/>
</dbReference>
<dbReference type="InterPro" id="IPR036426">
    <property type="entry name" value="Bulb-type_lectin_dom_sf"/>
</dbReference>
<dbReference type="InterPro" id="IPR001480">
    <property type="entry name" value="Bulb-type_lectin_dom"/>
</dbReference>
<keyword evidence="4" id="KW-1185">Reference proteome</keyword>